<dbReference type="PANTHER" id="PTHR43333">
    <property type="entry name" value="2-HACID_DH_C DOMAIN-CONTAINING PROTEIN"/>
    <property type="match status" value="1"/>
</dbReference>
<gene>
    <name evidence="4" type="ORF">BLNAU_21945</name>
</gene>
<feature type="domain" description="D-isomer specific 2-hydroxyacid dehydrogenase NAD-binding" evidence="3">
    <location>
        <begin position="246"/>
        <end position="336"/>
    </location>
</feature>
<dbReference type="Proteomes" id="UP001281761">
    <property type="component" value="Unassembled WGS sequence"/>
</dbReference>
<evidence type="ECO:0000256" key="2">
    <source>
        <dbReference type="ARBA" id="ARBA00023027"/>
    </source>
</evidence>
<dbReference type="PANTHER" id="PTHR43333:SF1">
    <property type="entry name" value="D-ISOMER SPECIFIC 2-HYDROXYACID DEHYDROGENASE NAD-BINDING DOMAIN-CONTAINING PROTEIN"/>
    <property type="match status" value="1"/>
</dbReference>
<accession>A0ABQ9WUC7</accession>
<keyword evidence="2" id="KW-0520">NAD</keyword>
<keyword evidence="5" id="KW-1185">Reference proteome</keyword>
<dbReference type="InterPro" id="IPR006140">
    <property type="entry name" value="D-isomer_DH_NAD-bd"/>
</dbReference>
<dbReference type="SUPFAM" id="SSF51735">
    <property type="entry name" value="NAD(P)-binding Rossmann-fold domains"/>
    <property type="match status" value="1"/>
</dbReference>
<name>A0ABQ9WUC7_9EUKA</name>
<evidence type="ECO:0000313" key="5">
    <source>
        <dbReference type="Proteomes" id="UP001281761"/>
    </source>
</evidence>
<proteinExistence type="predicted"/>
<keyword evidence="1" id="KW-0560">Oxidoreductase</keyword>
<comment type="caution">
    <text evidence="4">The sequence shown here is derived from an EMBL/GenBank/DDBJ whole genome shotgun (WGS) entry which is preliminary data.</text>
</comment>
<protein>
    <submittedName>
        <fullName evidence="4">D-2-hydroxyacid dehydrogenase</fullName>
    </submittedName>
</protein>
<dbReference type="Pfam" id="PF02826">
    <property type="entry name" value="2-Hacid_dh_C"/>
    <property type="match status" value="1"/>
</dbReference>
<reference evidence="4 5" key="1">
    <citation type="journal article" date="2022" name="bioRxiv">
        <title>Genomics of Preaxostyla Flagellates Illuminates Evolutionary Transitions and the Path Towards Mitochondrial Loss.</title>
        <authorList>
            <person name="Novak L.V.F."/>
            <person name="Treitli S.C."/>
            <person name="Pyrih J."/>
            <person name="Halakuc P."/>
            <person name="Pipaliya S.V."/>
            <person name="Vacek V."/>
            <person name="Brzon O."/>
            <person name="Soukal P."/>
            <person name="Eme L."/>
            <person name="Dacks J.B."/>
            <person name="Karnkowska A."/>
            <person name="Elias M."/>
            <person name="Hampl V."/>
        </authorList>
    </citation>
    <scope>NUCLEOTIDE SEQUENCE [LARGE SCALE GENOMIC DNA]</scope>
    <source>
        <strain evidence="4">NAU3</strain>
        <tissue evidence="4">Gut</tissue>
    </source>
</reference>
<evidence type="ECO:0000259" key="3">
    <source>
        <dbReference type="Pfam" id="PF02826"/>
    </source>
</evidence>
<dbReference type="EMBL" id="JARBJD010000362">
    <property type="protein sequence ID" value="KAK2943118.1"/>
    <property type="molecule type" value="Genomic_DNA"/>
</dbReference>
<sequence>MRQLTPNHRTQCFNCALRASWEDFPIFGVPGRDDAGVMDGVRTWKKDAPAVRKRGQQILTKLCEEGLSEEFELQSQYSQSDIYARRDVFLGARLIQHFGGNIPFLTLDQQIPQDVSAATWADSLFGPVMAEYIIGATIATHRHIYQLKQIQSTGASPFGIVEKASTFPLVSQLRVGILGETGTIGQDITRRIYALGATVVGAGRKERKEGEKWLQRQVESEWDKRLPKASDSFSSFISLEGDDAQHQNKLRAFLKDLDVIVNVLPSTSETHYLLGWRQIEGTDGFTEPLSVCKPSSILVNVGRGIVICEAAVCSALNKGFIRHANLDVFEEEPLPPT</sequence>
<dbReference type="InterPro" id="IPR036291">
    <property type="entry name" value="NAD(P)-bd_dom_sf"/>
</dbReference>
<dbReference type="Gene3D" id="3.40.50.720">
    <property type="entry name" value="NAD(P)-binding Rossmann-like Domain"/>
    <property type="match status" value="2"/>
</dbReference>
<organism evidence="4 5">
    <name type="scientific">Blattamonas nauphoetae</name>
    <dbReference type="NCBI Taxonomy" id="2049346"/>
    <lineage>
        <taxon>Eukaryota</taxon>
        <taxon>Metamonada</taxon>
        <taxon>Preaxostyla</taxon>
        <taxon>Oxymonadida</taxon>
        <taxon>Blattamonas</taxon>
    </lineage>
</organism>
<evidence type="ECO:0000256" key="1">
    <source>
        <dbReference type="ARBA" id="ARBA00023002"/>
    </source>
</evidence>
<evidence type="ECO:0000313" key="4">
    <source>
        <dbReference type="EMBL" id="KAK2943118.1"/>
    </source>
</evidence>